<dbReference type="InterPro" id="IPR053734">
    <property type="entry name" value="Phage_Head-Tail_Connect_sf"/>
</dbReference>
<protein>
    <recommendedName>
        <fullName evidence="3">Head-tail joining protein</fullName>
    </recommendedName>
</protein>
<comment type="caution">
    <text evidence="1">The sequence shown here is derived from an EMBL/GenBank/DDBJ whole genome shotgun (WGS) entry which is preliminary data.</text>
</comment>
<evidence type="ECO:0000313" key="2">
    <source>
        <dbReference type="Proteomes" id="UP001204615"/>
    </source>
</evidence>
<dbReference type="EMBL" id="JAMZEK010000004">
    <property type="protein sequence ID" value="MCP1376042.1"/>
    <property type="molecule type" value="Genomic_DNA"/>
</dbReference>
<gene>
    <name evidence="1" type="ORF">NC595_18495</name>
</gene>
<evidence type="ECO:0000313" key="1">
    <source>
        <dbReference type="EMBL" id="MCP1376042.1"/>
    </source>
</evidence>
<dbReference type="Pfam" id="PF05354">
    <property type="entry name" value="Phage_attach"/>
    <property type="match status" value="1"/>
</dbReference>
<dbReference type="RefSeq" id="WP_253568842.1">
    <property type="nucleotide sequence ID" value="NZ_JAMZEK010000004.1"/>
</dbReference>
<evidence type="ECO:0008006" key="3">
    <source>
        <dbReference type="Google" id="ProtNLM"/>
    </source>
</evidence>
<dbReference type="InterPro" id="IPR008018">
    <property type="entry name" value="Phage_tail_attach_FII"/>
</dbReference>
<keyword evidence="2" id="KW-1185">Reference proteome</keyword>
<sequence>MAIDWDKAVLAPTEGVFGEAATYLPAAGGTLPIVGVFDEAYREVDLVDTGVGATSVTPVIGVRLAQFVATPVQGDQVRVPSVGKLYVVREVRPDGHGWAKLMLGYTGQA</sequence>
<proteinExistence type="predicted"/>
<dbReference type="Proteomes" id="UP001204615">
    <property type="component" value="Unassembled WGS sequence"/>
</dbReference>
<dbReference type="Gene3D" id="2.40.10.180">
    <property type="entry name" value="Phage tail proteins"/>
    <property type="match status" value="1"/>
</dbReference>
<name>A0ABT1FF83_9GAMM</name>
<accession>A0ABT1FF83</accession>
<organism evidence="1 2">
    <name type="scientific">Dyella lutea</name>
    <dbReference type="NCBI Taxonomy" id="2950441"/>
    <lineage>
        <taxon>Bacteria</taxon>
        <taxon>Pseudomonadati</taxon>
        <taxon>Pseudomonadota</taxon>
        <taxon>Gammaproteobacteria</taxon>
        <taxon>Lysobacterales</taxon>
        <taxon>Rhodanobacteraceae</taxon>
        <taxon>Dyella</taxon>
    </lineage>
</organism>
<reference evidence="1 2" key="1">
    <citation type="submission" date="2022-06" db="EMBL/GenBank/DDBJ databases">
        <title>Dyella sp. Sa strain:Sa Genome sequencing.</title>
        <authorList>
            <person name="Park S."/>
        </authorList>
    </citation>
    <scope>NUCLEOTIDE SEQUENCE [LARGE SCALE GENOMIC DNA]</scope>
    <source>
        <strain evidence="1 2">Sa</strain>
    </source>
</reference>